<name>A0A2N5IP89_9BIFI</name>
<proteinExistence type="predicted"/>
<accession>A0A2N5IP89</accession>
<keyword evidence="5" id="KW-1185">Reference proteome</keyword>
<dbReference type="AlphaFoldDB" id="A0A2N5IP89"/>
<dbReference type="EMBL" id="CP071591">
    <property type="protein sequence ID" value="QSY57848.1"/>
    <property type="molecule type" value="Genomic_DNA"/>
</dbReference>
<dbReference type="Proteomes" id="UP000663067">
    <property type="component" value="Chromosome"/>
</dbReference>
<reference evidence="2 5" key="2">
    <citation type="submission" date="2021-03" db="EMBL/GenBank/DDBJ databases">
        <title>Genome sequencing of Bifidobacterium imperatoris JCM 32708.</title>
        <authorList>
            <person name="Kim J."/>
        </authorList>
    </citation>
    <scope>NUCLEOTIDE SEQUENCE [LARGE SCALE GENOMIC DNA]</scope>
    <source>
        <strain evidence="2 5">JCM 32708</strain>
    </source>
</reference>
<reference evidence="1 4" key="1">
    <citation type="submission" date="2017-07" db="EMBL/GenBank/DDBJ databases">
        <title>Bifidobacterium novel species.</title>
        <authorList>
            <person name="Lugli G.A."/>
            <person name="Milani C."/>
            <person name="Duranti S."/>
            <person name="Mangifesta M."/>
        </authorList>
    </citation>
    <scope>NUCLEOTIDE SEQUENCE [LARGE SCALE GENOMIC DNA]</scope>
    <source>
        <strain evidence="1 4">45</strain>
    </source>
</reference>
<protein>
    <submittedName>
        <fullName evidence="1">Uncharacterized protein</fullName>
    </submittedName>
</protein>
<organism evidence="1 4">
    <name type="scientific">Bifidobacterium imperatoris</name>
    <dbReference type="NCBI Taxonomy" id="2020965"/>
    <lineage>
        <taxon>Bacteria</taxon>
        <taxon>Bacillati</taxon>
        <taxon>Actinomycetota</taxon>
        <taxon>Actinomycetes</taxon>
        <taxon>Bifidobacteriales</taxon>
        <taxon>Bifidobacteriaceae</taxon>
        <taxon>Bifidobacterium</taxon>
    </lineage>
</organism>
<gene>
    <name evidence="2" type="ORF">BLI708_00160</name>
    <name evidence="3" type="ORF">BLI708_00455</name>
    <name evidence="1" type="ORF">Tam1G_2187</name>
</gene>
<dbReference type="EMBL" id="NMWV01000049">
    <property type="protein sequence ID" value="PLS23756.1"/>
    <property type="molecule type" value="Genomic_DNA"/>
</dbReference>
<evidence type="ECO:0000313" key="4">
    <source>
        <dbReference type="Proteomes" id="UP000234855"/>
    </source>
</evidence>
<dbReference type="RefSeq" id="WP_101626597.1">
    <property type="nucleotide sequence ID" value="NZ_CP071591.1"/>
</dbReference>
<dbReference type="EMBL" id="CP071591">
    <property type="protein sequence ID" value="QSY57799.1"/>
    <property type="molecule type" value="Genomic_DNA"/>
</dbReference>
<evidence type="ECO:0000313" key="3">
    <source>
        <dbReference type="EMBL" id="QSY57848.1"/>
    </source>
</evidence>
<evidence type="ECO:0000313" key="2">
    <source>
        <dbReference type="EMBL" id="QSY57799.1"/>
    </source>
</evidence>
<evidence type="ECO:0000313" key="1">
    <source>
        <dbReference type="EMBL" id="PLS23756.1"/>
    </source>
</evidence>
<sequence length="150" mass="15840">MSVTALTPGETQLTIQTGGITKTVPVTVYPAGLYPILDDQLPYSNNGVTFTRGSTPGSVHVKGTATKWASISVNITLQAGEYTLACKGANNWDYGVQVAIPGDSANNLKAPSDTQPVTGTLAAGKYYCELFVNENRTVDLDLTPTLTKNN</sequence>
<dbReference type="Proteomes" id="UP000234855">
    <property type="component" value="Unassembled WGS sequence"/>
</dbReference>
<evidence type="ECO:0000313" key="5">
    <source>
        <dbReference type="Proteomes" id="UP000663067"/>
    </source>
</evidence>